<dbReference type="InterPro" id="IPR015824">
    <property type="entry name" value="Phosphoglycerate_kinase_N"/>
</dbReference>
<dbReference type="GO" id="GO:0005829">
    <property type="term" value="C:cytosol"/>
    <property type="evidence" value="ECO:0007669"/>
    <property type="project" value="TreeGrafter"/>
</dbReference>
<keyword evidence="7 9" id="KW-0418">Kinase</keyword>
<dbReference type="SUPFAM" id="SSF53748">
    <property type="entry name" value="Phosphoglycerate kinase"/>
    <property type="match status" value="1"/>
</dbReference>
<comment type="catalytic activity">
    <reaction evidence="1 9">
        <text>(2R)-3-phosphoglycerate + ATP = (2R)-3-phospho-glyceroyl phosphate + ADP</text>
        <dbReference type="Rhea" id="RHEA:14801"/>
        <dbReference type="ChEBI" id="CHEBI:30616"/>
        <dbReference type="ChEBI" id="CHEBI:57604"/>
        <dbReference type="ChEBI" id="CHEBI:58272"/>
        <dbReference type="ChEBI" id="CHEBI:456216"/>
        <dbReference type="EC" id="2.7.2.3"/>
    </reaction>
</comment>
<evidence type="ECO:0000256" key="7">
    <source>
        <dbReference type="ARBA" id="ARBA00022777"/>
    </source>
</evidence>
<keyword evidence="6" id="KW-0547">Nucleotide-binding</keyword>
<dbReference type="Gene3D" id="3.40.50.1260">
    <property type="entry name" value="Phosphoglycerate kinase, N-terminal domain"/>
    <property type="match status" value="2"/>
</dbReference>
<dbReference type="InterPro" id="IPR036043">
    <property type="entry name" value="Phosphoglycerate_kinase_sf"/>
</dbReference>
<name>A0A1Q5U5S0_9GAMM</name>
<accession>A0A1Q5U5S0</accession>
<gene>
    <name evidence="10" type="ORF">Xentx_01212</name>
</gene>
<dbReference type="OrthoDB" id="6462883at2"/>
<dbReference type="GO" id="GO:0004618">
    <property type="term" value="F:phosphoglycerate kinase activity"/>
    <property type="evidence" value="ECO:0007669"/>
    <property type="project" value="UniProtKB-EC"/>
</dbReference>
<evidence type="ECO:0000256" key="4">
    <source>
        <dbReference type="ARBA" id="ARBA00013061"/>
    </source>
</evidence>
<proteinExistence type="inferred from homology"/>
<evidence type="ECO:0000313" key="11">
    <source>
        <dbReference type="Proteomes" id="UP000186277"/>
    </source>
</evidence>
<dbReference type="PANTHER" id="PTHR11406">
    <property type="entry name" value="PHOSPHOGLYCERATE KINASE"/>
    <property type="match status" value="1"/>
</dbReference>
<organism evidence="10 11">
    <name type="scientific">Xenorhabdus thuongxuanensis</name>
    <dbReference type="NCBI Taxonomy" id="1873484"/>
    <lineage>
        <taxon>Bacteria</taxon>
        <taxon>Pseudomonadati</taxon>
        <taxon>Pseudomonadota</taxon>
        <taxon>Gammaproteobacteria</taxon>
        <taxon>Enterobacterales</taxon>
        <taxon>Morganellaceae</taxon>
        <taxon>Xenorhabdus</taxon>
    </lineage>
</organism>
<evidence type="ECO:0000256" key="6">
    <source>
        <dbReference type="ARBA" id="ARBA00022741"/>
    </source>
</evidence>
<dbReference type="GO" id="GO:0043531">
    <property type="term" value="F:ADP binding"/>
    <property type="evidence" value="ECO:0007669"/>
    <property type="project" value="TreeGrafter"/>
</dbReference>
<evidence type="ECO:0000256" key="3">
    <source>
        <dbReference type="ARBA" id="ARBA00011245"/>
    </source>
</evidence>
<keyword evidence="11" id="KW-1185">Reference proteome</keyword>
<dbReference type="Proteomes" id="UP000186277">
    <property type="component" value="Unassembled WGS sequence"/>
</dbReference>
<evidence type="ECO:0000256" key="2">
    <source>
        <dbReference type="ARBA" id="ARBA00008982"/>
    </source>
</evidence>
<dbReference type="PANTHER" id="PTHR11406:SF23">
    <property type="entry name" value="PHOSPHOGLYCERATE KINASE 1, CHLOROPLASTIC-RELATED"/>
    <property type="match status" value="1"/>
</dbReference>
<evidence type="ECO:0000256" key="1">
    <source>
        <dbReference type="ARBA" id="ARBA00000642"/>
    </source>
</evidence>
<dbReference type="PRINTS" id="PR00477">
    <property type="entry name" value="PHGLYCKINASE"/>
</dbReference>
<dbReference type="GO" id="GO:0005524">
    <property type="term" value="F:ATP binding"/>
    <property type="evidence" value="ECO:0007669"/>
    <property type="project" value="UniProtKB-KW"/>
</dbReference>
<dbReference type="InterPro" id="IPR001576">
    <property type="entry name" value="Phosphoglycerate_kinase"/>
</dbReference>
<evidence type="ECO:0000256" key="5">
    <source>
        <dbReference type="ARBA" id="ARBA00022679"/>
    </source>
</evidence>
<protein>
    <recommendedName>
        <fullName evidence="4 9">Phosphoglycerate kinase</fullName>
        <ecNumber evidence="4 9">2.7.2.3</ecNumber>
    </recommendedName>
</protein>
<evidence type="ECO:0000313" key="10">
    <source>
        <dbReference type="EMBL" id="OKP07816.1"/>
    </source>
</evidence>
<comment type="caution">
    <text evidence="10">The sequence shown here is derived from an EMBL/GenBank/DDBJ whole genome shotgun (WGS) entry which is preliminary data.</text>
</comment>
<dbReference type="GO" id="GO:0006096">
    <property type="term" value="P:glycolytic process"/>
    <property type="evidence" value="ECO:0007669"/>
    <property type="project" value="InterPro"/>
</dbReference>
<dbReference type="AlphaFoldDB" id="A0A1Q5U5S0"/>
<comment type="subunit">
    <text evidence="3">Monomer.</text>
</comment>
<sequence length="352" mass="39816">MKNRNVILYSAGLNIDEGVTSHPRIDEEVNSLLPLLKTNKAIALINHQGDFKKNSAKQTPYIAQILSQRLQQKVDYFEHCVGEEAIRRSHQMQPRDIILFSNTRLYPEEQNNDINFAKQLSQLGNELIIGGFCKLHRTNASNTAIKTFLPWSYSEGVQQELRALQTWRKKLFSNQKTLLILGGNKIEKVKFLLAHKGISNVYKIIIGGLVLNSVLKAIGINIGRSTYFNIPPPTTLLFKIYIPRLLIVEDMEGKRSVRNFTDIKPQDKIIDFIFEREYLNSVFSSPKHYSFFAAGPLSVADSYYAKECYYLLHKAGVEGLFMGGDTLTEIDTFSNTSSGGGASLKFFSTGYQ</sequence>
<dbReference type="RefSeq" id="WP_074019369.1">
    <property type="nucleotide sequence ID" value="NZ_CAWMWP010000087.1"/>
</dbReference>
<keyword evidence="8" id="KW-0067">ATP-binding</keyword>
<dbReference type="GO" id="GO:0006094">
    <property type="term" value="P:gluconeogenesis"/>
    <property type="evidence" value="ECO:0007669"/>
    <property type="project" value="TreeGrafter"/>
</dbReference>
<keyword evidence="5 9" id="KW-0808">Transferase</keyword>
<dbReference type="EC" id="2.7.2.3" evidence="4 9"/>
<dbReference type="EMBL" id="MKGR01000006">
    <property type="protein sequence ID" value="OKP07816.1"/>
    <property type="molecule type" value="Genomic_DNA"/>
</dbReference>
<comment type="similarity">
    <text evidence="2 9">Belongs to the phosphoglycerate kinase family.</text>
</comment>
<reference evidence="10 11" key="1">
    <citation type="submission" date="2016-09" db="EMBL/GenBank/DDBJ databases">
        <title>Xenorhabdus thuongxuanensis sp. nov. and Xenorhabdus eapokensis sp. nov., isolated from Steinernema species.</title>
        <authorList>
            <person name="Kaempfer P."/>
            <person name="Tobias N.J."/>
            <person name="Phan Ke L."/>
            <person name="Bode H.B."/>
            <person name="Glaeser S.P."/>
        </authorList>
    </citation>
    <scope>NUCLEOTIDE SEQUENCE [LARGE SCALE GENOMIC DNA]</scope>
    <source>
        <strain evidence="10 11">30TX1</strain>
    </source>
</reference>
<dbReference type="Pfam" id="PF00162">
    <property type="entry name" value="PGK"/>
    <property type="match status" value="1"/>
</dbReference>
<evidence type="ECO:0000256" key="9">
    <source>
        <dbReference type="RuleBase" id="RU000532"/>
    </source>
</evidence>
<evidence type="ECO:0000256" key="8">
    <source>
        <dbReference type="ARBA" id="ARBA00022840"/>
    </source>
</evidence>